<sequence>MEELLRSAMPNRRGERTDQLVHLICHSANVGWKGFLFVLGVRFPLSFDLPTGERSDVRSERFVYPAVRNRHMDDPFK</sequence>
<dbReference type="EMBL" id="CADCXU010029502">
    <property type="protein sequence ID" value="CAB0015782.1"/>
    <property type="molecule type" value="Genomic_DNA"/>
</dbReference>
<proteinExistence type="predicted"/>
<dbReference type="Proteomes" id="UP000479000">
    <property type="component" value="Unassembled WGS sequence"/>
</dbReference>
<feature type="non-terminal residue" evidence="1">
    <location>
        <position position="77"/>
    </location>
</feature>
<evidence type="ECO:0000313" key="1">
    <source>
        <dbReference type="EMBL" id="CAB0015782.1"/>
    </source>
</evidence>
<protein>
    <submittedName>
        <fullName evidence="1">Uncharacterized protein</fullName>
    </submittedName>
</protein>
<gene>
    <name evidence="1" type="ORF">NTEN_LOCUS20122</name>
</gene>
<evidence type="ECO:0000313" key="2">
    <source>
        <dbReference type="Proteomes" id="UP000479000"/>
    </source>
</evidence>
<reference evidence="1 2" key="1">
    <citation type="submission" date="2020-02" db="EMBL/GenBank/DDBJ databases">
        <authorList>
            <person name="Ferguson B K."/>
        </authorList>
    </citation>
    <scope>NUCLEOTIDE SEQUENCE [LARGE SCALE GENOMIC DNA]</scope>
</reference>
<name>A0A6H5HIP5_9HEMI</name>
<dbReference type="AlphaFoldDB" id="A0A6H5HIP5"/>
<accession>A0A6H5HIP5</accession>
<organism evidence="1 2">
    <name type="scientific">Nesidiocoris tenuis</name>
    <dbReference type="NCBI Taxonomy" id="355587"/>
    <lineage>
        <taxon>Eukaryota</taxon>
        <taxon>Metazoa</taxon>
        <taxon>Ecdysozoa</taxon>
        <taxon>Arthropoda</taxon>
        <taxon>Hexapoda</taxon>
        <taxon>Insecta</taxon>
        <taxon>Pterygota</taxon>
        <taxon>Neoptera</taxon>
        <taxon>Paraneoptera</taxon>
        <taxon>Hemiptera</taxon>
        <taxon>Heteroptera</taxon>
        <taxon>Panheteroptera</taxon>
        <taxon>Cimicomorpha</taxon>
        <taxon>Miridae</taxon>
        <taxon>Dicyphina</taxon>
        <taxon>Nesidiocoris</taxon>
    </lineage>
</organism>
<keyword evidence="2" id="KW-1185">Reference proteome</keyword>